<dbReference type="InterPro" id="IPR026820">
    <property type="entry name" value="VioB/RebD_dom"/>
</dbReference>
<keyword evidence="3" id="KW-1185">Reference proteome</keyword>
<reference evidence="2 3" key="1">
    <citation type="journal article" date="2017" name="Int. J. Syst. Evol. Microbiol.">
        <title>Ramlibacter monticola sp. nov., isolated from forest soil.</title>
        <authorList>
            <person name="Chaudhary D.K."/>
            <person name="Kim J."/>
        </authorList>
    </citation>
    <scope>NUCLEOTIDE SEQUENCE [LARGE SCALE GENOMIC DNA]</scope>
    <source>
        <strain evidence="2 3">KACC 19175</strain>
    </source>
</reference>
<dbReference type="AlphaFoldDB" id="A0A936YZV7"/>
<name>A0A936YZV7_9BURK</name>
<accession>A0A936YZV7</accession>
<dbReference type="Proteomes" id="UP000599109">
    <property type="component" value="Unassembled WGS sequence"/>
</dbReference>
<comment type="caution">
    <text evidence="2">The sequence shown here is derived from an EMBL/GenBank/DDBJ whole genome shotgun (WGS) entry which is preliminary data.</text>
</comment>
<feature type="domain" description="Iminophenyl-pyruvate dimer synthase" evidence="1">
    <location>
        <begin position="78"/>
        <end position="227"/>
    </location>
</feature>
<sequence>MRAQVRTLEHDDALSPRRSFLQRLAAQGVAIPAAYFAAQRDARAHQPGDVYNSVPVHAGRRHIVRDFAEPYIELIRLLRQATEIEHALMVQYLYGAFSVKPHYAGIVGSGLPNSNDLLGVSAMEMQHLRDVNGLLIALGAAPSLERQGFPFEPEVYPFEFNLEPLTEASVAKYVYCEAAAGSLDRERANEADRRFLAKLDRALGTTARPNHVGSLYDAIIHTLREYIATAPETEARLTPWIGKLEMIKLEGEDGHFQFFRRVFMATHDGFKGRDDAWICARNDPAYPSYPLPVNPTAFIGEQNLIRNPEALGLAWLADLHYWLILLLAEASYSEEAMDYAGLARMQMLGPFLSLARHLPKLGAGVPFDPLVTGYGPCPSGVARIDFISCMVREADRLAVKLKARLPEDYPVGLGQVMLSALNDKRAAYTRPPGRPS</sequence>
<organism evidence="2 3">
    <name type="scientific">Ramlibacter monticola</name>
    <dbReference type="NCBI Taxonomy" id="1926872"/>
    <lineage>
        <taxon>Bacteria</taxon>
        <taxon>Pseudomonadati</taxon>
        <taxon>Pseudomonadota</taxon>
        <taxon>Betaproteobacteria</taxon>
        <taxon>Burkholderiales</taxon>
        <taxon>Comamonadaceae</taxon>
        <taxon>Ramlibacter</taxon>
    </lineage>
</organism>
<evidence type="ECO:0000313" key="2">
    <source>
        <dbReference type="EMBL" id="MBL0392525.1"/>
    </source>
</evidence>
<dbReference type="InterPro" id="IPR012347">
    <property type="entry name" value="Ferritin-like"/>
</dbReference>
<dbReference type="Pfam" id="PF12902">
    <property type="entry name" value="Ferritin-like"/>
    <property type="match status" value="1"/>
</dbReference>
<dbReference type="Gene3D" id="1.20.1260.10">
    <property type="match status" value="1"/>
</dbReference>
<protein>
    <recommendedName>
        <fullName evidence="1">Iminophenyl-pyruvate dimer synthase domain-containing protein</fullName>
    </recommendedName>
</protein>
<dbReference type="EMBL" id="JAEQNE010000003">
    <property type="protein sequence ID" value="MBL0392525.1"/>
    <property type="molecule type" value="Genomic_DNA"/>
</dbReference>
<gene>
    <name evidence="2" type="ORF">JJ685_15400</name>
</gene>
<evidence type="ECO:0000259" key="1">
    <source>
        <dbReference type="Pfam" id="PF12902"/>
    </source>
</evidence>
<evidence type="ECO:0000313" key="3">
    <source>
        <dbReference type="Proteomes" id="UP000599109"/>
    </source>
</evidence>
<dbReference type="RefSeq" id="WP_201675146.1">
    <property type="nucleotide sequence ID" value="NZ_JAEQNE010000003.1"/>
</dbReference>
<proteinExistence type="predicted"/>